<dbReference type="InterPro" id="IPR008271">
    <property type="entry name" value="Ser/Thr_kinase_AS"/>
</dbReference>
<evidence type="ECO:0000259" key="5">
    <source>
        <dbReference type="PROSITE" id="PS50011"/>
    </source>
</evidence>
<dbReference type="Proteomes" id="UP000183809">
    <property type="component" value="Unassembled WGS sequence"/>
</dbReference>
<evidence type="ECO:0000313" key="7">
    <source>
        <dbReference type="Proteomes" id="UP000183809"/>
    </source>
</evidence>
<dbReference type="STRING" id="236234.A0A1J9RS73"/>
<feature type="binding site" evidence="3">
    <location>
        <position position="296"/>
    </location>
    <ligand>
        <name>ATP</name>
        <dbReference type="ChEBI" id="CHEBI:30616"/>
    </ligand>
</feature>
<gene>
    <name evidence="6" type="ORF">BKCO1_17000145</name>
</gene>
<dbReference type="Pfam" id="PF00069">
    <property type="entry name" value="Pkinase"/>
    <property type="match status" value="1"/>
</dbReference>
<dbReference type="RefSeq" id="XP_020131663.1">
    <property type="nucleotide sequence ID" value="XM_020271610.1"/>
</dbReference>
<dbReference type="InterPro" id="IPR011009">
    <property type="entry name" value="Kinase-like_dom_sf"/>
</dbReference>
<keyword evidence="6" id="KW-0418">Kinase</keyword>
<dbReference type="EMBL" id="MNUE01000017">
    <property type="protein sequence ID" value="OJD35403.1"/>
    <property type="molecule type" value="Genomic_DNA"/>
</dbReference>
<dbReference type="PANTHER" id="PTHR48011">
    <property type="entry name" value="CCR4-NOT TRANSCRIPTIONAL COMPLEX SUBUNIT CAF120-RELATED"/>
    <property type="match status" value="1"/>
</dbReference>
<reference evidence="6 7" key="1">
    <citation type="submission" date="2016-10" db="EMBL/GenBank/DDBJ databases">
        <title>Proteomics and genomics reveal pathogen-plant mechanisms compatible with a hemibiotrophic lifestyle of Diplodia corticola.</title>
        <authorList>
            <person name="Fernandes I."/>
            <person name="De Jonge R."/>
            <person name="Van De Peer Y."/>
            <person name="Devreese B."/>
            <person name="Alves A."/>
            <person name="Esteves A.C."/>
        </authorList>
    </citation>
    <scope>NUCLEOTIDE SEQUENCE [LARGE SCALE GENOMIC DNA]</scope>
    <source>
        <strain evidence="6 7">CBS 112549</strain>
    </source>
</reference>
<feature type="region of interest" description="Disordered" evidence="4">
    <location>
        <begin position="592"/>
        <end position="627"/>
    </location>
</feature>
<dbReference type="SMART" id="SM00220">
    <property type="entry name" value="S_TKc"/>
    <property type="match status" value="1"/>
</dbReference>
<comment type="caution">
    <text evidence="6">The sequence shown here is derived from an EMBL/GenBank/DDBJ whole genome shotgun (WGS) entry which is preliminary data.</text>
</comment>
<dbReference type="Gene3D" id="1.10.510.10">
    <property type="entry name" value="Transferase(Phosphotransferase) domain 1"/>
    <property type="match status" value="1"/>
</dbReference>
<protein>
    <submittedName>
        <fullName evidence="6">Serine threonine protein kinase</fullName>
    </submittedName>
</protein>
<feature type="region of interest" description="Disordered" evidence="4">
    <location>
        <begin position="650"/>
        <end position="688"/>
    </location>
</feature>
<dbReference type="PROSITE" id="PS50011">
    <property type="entry name" value="PROTEIN_KINASE_DOM"/>
    <property type="match status" value="1"/>
</dbReference>
<feature type="region of interest" description="Disordered" evidence="4">
    <location>
        <begin position="145"/>
        <end position="191"/>
    </location>
</feature>
<feature type="region of interest" description="Disordered" evidence="4">
    <location>
        <begin position="1"/>
        <end position="24"/>
    </location>
</feature>
<dbReference type="PROSITE" id="PS00108">
    <property type="entry name" value="PROTEIN_KINASE_ST"/>
    <property type="match status" value="1"/>
</dbReference>
<keyword evidence="2 3" id="KW-0067">ATP-binding</keyword>
<name>A0A1J9RS73_9PEZI</name>
<dbReference type="GeneID" id="31011869"/>
<keyword evidence="7" id="KW-1185">Reference proteome</keyword>
<keyword evidence="6" id="KW-0808">Transferase</keyword>
<evidence type="ECO:0000256" key="2">
    <source>
        <dbReference type="ARBA" id="ARBA00022840"/>
    </source>
</evidence>
<evidence type="ECO:0000256" key="4">
    <source>
        <dbReference type="SAM" id="MobiDB-lite"/>
    </source>
</evidence>
<dbReference type="GO" id="GO:0007165">
    <property type="term" value="P:signal transduction"/>
    <property type="evidence" value="ECO:0007669"/>
    <property type="project" value="TreeGrafter"/>
</dbReference>
<dbReference type="SUPFAM" id="SSF56112">
    <property type="entry name" value="Protein kinase-like (PK-like)"/>
    <property type="match status" value="1"/>
</dbReference>
<feature type="domain" description="Protein kinase" evidence="5">
    <location>
        <begin position="263"/>
        <end position="574"/>
    </location>
</feature>
<feature type="compositionally biased region" description="Pro residues" evidence="4">
    <location>
        <begin position="650"/>
        <end position="660"/>
    </location>
</feature>
<dbReference type="InterPro" id="IPR052751">
    <property type="entry name" value="Plant_MAPKKK"/>
</dbReference>
<dbReference type="PROSITE" id="PS00107">
    <property type="entry name" value="PROTEIN_KINASE_ATP"/>
    <property type="match status" value="1"/>
</dbReference>
<organism evidence="6 7">
    <name type="scientific">Diplodia corticola</name>
    <dbReference type="NCBI Taxonomy" id="236234"/>
    <lineage>
        <taxon>Eukaryota</taxon>
        <taxon>Fungi</taxon>
        <taxon>Dikarya</taxon>
        <taxon>Ascomycota</taxon>
        <taxon>Pezizomycotina</taxon>
        <taxon>Dothideomycetes</taxon>
        <taxon>Dothideomycetes incertae sedis</taxon>
        <taxon>Botryosphaeriales</taxon>
        <taxon>Botryosphaeriaceae</taxon>
        <taxon>Diplodia</taxon>
    </lineage>
</organism>
<dbReference type="PANTHER" id="PTHR48011:SF4">
    <property type="entry name" value="MITOGEN-ACTIVATED PROTEIN KINASE KINASE KINASE 19"/>
    <property type="match status" value="1"/>
</dbReference>
<dbReference type="GO" id="GO:0005524">
    <property type="term" value="F:ATP binding"/>
    <property type="evidence" value="ECO:0007669"/>
    <property type="project" value="UniProtKB-UniRule"/>
</dbReference>
<dbReference type="InterPro" id="IPR000719">
    <property type="entry name" value="Prot_kinase_dom"/>
</dbReference>
<accession>A0A1J9RS73</accession>
<dbReference type="GO" id="GO:0004672">
    <property type="term" value="F:protein kinase activity"/>
    <property type="evidence" value="ECO:0007669"/>
    <property type="project" value="InterPro"/>
</dbReference>
<dbReference type="AlphaFoldDB" id="A0A1J9RS73"/>
<evidence type="ECO:0000313" key="6">
    <source>
        <dbReference type="EMBL" id="OJD35403.1"/>
    </source>
</evidence>
<evidence type="ECO:0000256" key="1">
    <source>
        <dbReference type="ARBA" id="ARBA00022741"/>
    </source>
</evidence>
<evidence type="ECO:0000256" key="3">
    <source>
        <dbReference type="PROSITE-ProRule" id="PRU10141"/>
    </source>
</evidence>
<keyword evidence="1 3" id="KW-0547">Nucleotide-binding</keyword>
<feature type="compositionally biased region" description="Polar residues" evidence="4">
    <location>
        <begin position="158"/>
        <end position="185"/>
    </location>
</feature>
<dbReference type="InterPro" id="IPR017441">
    <property type="entry name" value="Protein_kinase_ATP_BS"/>
</dbReference>
<dbReference type="OrthoDB" id="3945224at2759"/>
<proteinExistence type="predicted"/>
<sequence length="736" mass="82852">MSSAPELQPHFPLRAQPLPRGSPIGGRELYRHAVREFLRHEIGQGLRDRHRLARHSESQWDRASDNKWKVLPSIIRRRWEAESRRLWPRRGDDPSVRTEPMDVFCNADEIYYVRGRVRPRKTQKLDWPEEYIRERYQPVYDALGSTATITGGRPRSVKTASAPKTPSTHSNRGTASQGPANSNNDPGLPLLSLGKAPFINETYKIDHSRGWDPPRDTWLADLPMFYGAADNGLQWHAPSNAEERGDALNLHEAVRDGSSRGKWTWHKQLGQGTFGKAMLYRWADDQGNILGRVVVKRDLQQSQYEERRHFRSLRDAGVDSKYIVKYLGENARKKELGRTYLEFAPYGTLHDLYEYYEQHDVMIPEPFLWYLLRCLAEAAVALEDPVPPHKKAMFHFDLKPQNILLNHADVSATSHHWHQNYPVVQMADFGGVCEYPEPGEPDTAIRGGGTPHWMPWELLQQDDQLECNDYRTTTFPTYRPVPGIPGPKPALPVDHPCRSWTSIWQIGLVLYTGMRLPPHAQPETQPYVMPAQNPSIHTSLSAWLDECYKLVRHDFPRRHHRRNRDDSNLPIPAIDALAAHFCLPPTKTATATATATTATPPARPSKKQKKPTPSLDPAMDALPPPRIPAAQHRPIVVVIVVVSGLIPPPHRPLPALLPPPRRNRLPLPRAAPRRPPLPARPPRRGARRVRGGLREVVAVPAAAVVVVVVVAGRGEAEAEAAGVGRGQVSGWAGGVE</sequence>